<comment type="caution">
    <text evidence="3">The sequence shown here is derived from an EMBL/GenBank/DDBJ whole genome shotgun (WGS) entry which is preliminary data.</text>
</comment>
<organism evidence="3 4">
    <name type="scientific">Streptomyces macrosporus</name>
    <dbReference type="NCBI Taxonomy" id="44032"/>
    <lineage>
        <taxon>Bacteria</taxon>
        <taxon>Bacillati</taxon>
        <taxon>Actinomycetota</taxon>
        <taxon>Actinomycetes</taxon>
        <taxon>Kitasatosporales</taxon>
        <taxon>Streptomycetaceae</taxon>
        <taxon>Streptomyces</taxon>
    </lineage>
</organism>
<feature type="domain" description="Ribosomal protein mS38 C-terminal" evidence="2">
    <location>
        <begin position="42"/>
        <end position="74"/>
    </location>
</feature>
<evidence type="ECO:0000259" key="2">
    <source>
        <dbReference type="SMART" id="SM01155"/>
    </source>
</evidence>
<dbReference type="Pfam" id="PF08213">
    <property type="entry name" value="COX24_C"/>
    <property type="match status" value="1"/>
</dbReference>
<feature type="compositionally biased region" description="Basic and acidic residues" evidence="1">
    <location>
        <begin position="1"/>
        <end position="15"/>
    </location>
</feature>
<keyword evidence="4" id="KW-1185">Reference proteome</keyword>
<evidence type="ECO:0000313" key="3">
    <source>
        <dbReference type="EMBL" id="GAA2422389.1"/>
    </source>
</evidence>
<evidence type="ECO:0000313" key="4">
    <source>
        <dbReference type="Proteomes" id="UP001501638"/>
    </source>
</evidence>
<dbReference type="InterPro" id="IPR013177">
    <property type="entry name" value="Ribosomal_mS38_C"/>
</dbReference>
<reference evidence="3 4" key="1">
    <citation type="journal article" date="2019" name="Int. J. Syst. Evol. Microbiol.">
        <title>The Global Catalogue of Microorganisms (GCM) 10K type strain sequencing project: providing services to taxonomists for standard genome sequencing and annotation.</title>
        <authorList>
            <consortium name="The Broad Institute Genomics Platform"/>
            <consortium name="The Broad Institute Genome Sequencing Center for Infectious Disease"/>
            <person name="Wu L."/>
            <person name="Ma J."/>
        </authorList>
    </citation>
    <scope>NUCLEOTIDE SEQUENCE [LARGE SCALE GENOMIC DNA]</scope>
    <source>
        <strain evidence="3 4">JCM 6305</strain>
    </source>
</reference>
<protein>
    <recommendedName>
        <fullName evidence="2">Ribosomal protein mS38 C-terminal domain-containing protein</fullName>
    </recommendedName>
</protein>
<dbReference type="NCBIfam" id="NF047430">
    <property type="entry name" value="ribo_bS22"/>
    <property type="match status" value="1"/>
</dbReference>
<dbReference type="SMART" id="SM01155">
    <property type="entry name" value="DUF1713"/>
    <property type="match status" value="1"/>
</dbReference>
<feature type="region of interest" description="Disordered" evidence="1">
    <location>
        <begin position="1"/>
        <end position="74"/>
    </location>
</feature>
<gene>
    <name evidence="3" type="ORF">GCM10010405_00860</name>
</gene>
<sequence length="74" mass="8403">MERGLGDPSCHEHHSAPGSLGRCRSCGLGRPAPSDEVSEGKFVGSVIKKRRKRMAKKKHRKLLKRTRVQRRNKK</sequence>
<proteinExistence type="predicted"/>
<name>A0ABN3J4Z0_9ACTN</name>
<accession>A0ABN3J4Z0</accession>
<dbReference type="EMBL" id="BAAASZ010000002">
    <property type="protein sequence ID" value="GAA2422389.1"/>
    <property type="molecule type" value="Genomic_DNA"/>
</dbReference>
<dbReference type="Proteomes" id="UP001501638">
    <property type="component" value="Unassembled WGS sequence"/>
</dbReference>
<feature type="compositionally biased region" description="Basic residues" evidence="1">
    <location>
        <begin position="47"/>
        <end position="74"/>
    </location>
</feature>
<evidence type="ECO:0000256" key="1">
    <source>
        <dbReference type="SAM" id="MobiDB-lite"/>
    </source>
</evidence>